<dbReference type="STRING" id="156889.Mmc1_3748"/>
<dbReference type="InterPro" id="IPR021959">
    <property type="entry name" value="DUF3576"/>
</dbReference>
<proteinExistence type="predicted"/>
<dbReference type="RefSeq" id="WP_011715285.1">
    <property type="nucleotide sequence ID" value="NC_008576.1"/>
</dbReference>
<dbReference type="HOGENOM" id="CLU_1419942_0_0_5"/>
<accession>A0LE40</accession>
<evidence type="ECO:0000313" key="2">
    <source>
        <dbReference type="Proteomes" id="UP000002586"/>
    </source>
</evidence>
<dbReference type="AlphaFoldDB" id="A0LE40"/>
<gene>
    <name evidence="1" type="ordered locus">Mmc1_3748</name>
</gene>
<reference evidence="2" key="1">
    <citation type="journal article" date="2009" name="Appl. Environ. Microbiol.">
        <title>Complete genome sequence of the chemolithoautotrophic marine magnetotactic coccus strain MC-1.</title>
        <authorList>
            <person name="Schubbe S."/>
            <person name="Williams T.J."/>
            <person name="Xie G."/>
            <person name="Kiss H.E."/>
            <person name="Brettin T.S."/>
            <person name="Martinez D."/>
            <person name="Ross C.A."/>
            <person name="Schuler D."/>
            <person name="Cox B.L."/>
            <person name="Nealson K.H."/>
            <person name="Bazylinski D.A."/>
        </authorList>
    </citation>
    <scope>NUCLEOTIDE SEQUENCE [LARGE SCALE GENOMIC DNA]</scope>
    <source>
        <strain evidence="2">ATCC BAA-1437 / JCM 17883 / MC-1</strain>
    </source>
</reference>
<keyword evidence="2" id="KW-1185">Reference proteome</keyword>
<sequence>MHGNRYAIALLIALTLGLNGCSSGFWGSDNKVDKHPLAKFGQKKVLDEARDRGEMALDNPYAGQSAEDSTFLFGDKDGVLGGGGGKTEEDIRREKLYAGALQVVMALPIKVADGNGGFVATDWKVDPNRPDVRYRLNILVTGTKPYGTVKVVVLKQLQTANGWQDSPSDQELAKQIAKAIRKSSHPVQLQP</sequence>
<organism evidence="1 2">
    <name type="scientific">Magnetococcus marinus (strain ATCC BAA-1437 / JCM 17883 / MC-1)</name>
    <dbReference type="NCBI Taxonomy" id="156889"/>
    <lineage>
        <taxon>Bacteria</taxon>
        <taxon>Pseudomonadati</taxon>
        <taxon>Pseudomonadota</taxon>
        <taxon>Magnetococcia</taxon>
        <taxon>Magnetococcales</taxon>
        <taxon>Magnetococcaceae</taxon>
        <taxon>Magnetococcus</taxon>
    </lineage>
</organism>
<dbReference type="Pfam" id="PF12100">
    <property type="entry name" value="DUF3576"/>
    <property type="match status" value="1"/>
</dbReference>
<name>A0LE40_MAGMM</name>
<evidence type="ECO:0000313" key="1">
    <source>
        <dbReference type="EMBL" id="ABK46233.1"/>
    </source>
</evidence>
<dbReference type="EMBL" id="CP000471">
    <property type="protein sequence ID" value="ABK46233.1"/>
    <property type="molecule type" value="Genomic_DNA"/>
</dbReference>
<dbReference type="Proteomes" id="UP000002586">
    <property type="component" value="Chromosome"/>
</dbReference>
<reference evidence="1 2" key="2">
    <citation type="journal article" date="2012" name="Int. J. Syst. Evol. Microbiol.">
        <title>Magnetococcus marinus gen. nov., sp. nov., a marine, magnetotactic bacterium that represents a novel lineage (Magnetococcaceae fam. nov.; Magnetococcales ord. nov.) at the base of the Alphaproteobacteria.</title>
        <authorList>
            <person name="Bazylinski D.A."/>
            <person name="Williams T.J."/>
            <person name="Lefevre C.T."/>
            <person name="Berg R.J."/>
            <person name="Zhang C.L."/>
            <person name="Bowser S.S."/>
            <person name="Dean A.J."/>
            <person name="Beveridge T.J."/>
        </authorList>
    </citation>
    <scope>NUCLEOTIDE SEQUENCE [LARGE SCALE GENOMIC DNA]</scope>
    <source>
        <strain evidence="2">ATCC BAA-1437 / JCM 17883 / MC-1</strain>
    </source>
</reference>
<protein>
    <submittedName>
        <fullName evidence="1">Uncharacterized protein</fullName>
    </submittedName>
</protein>
<dbReference type="KEGG" id="mgm:Mmc1_3748"/>
<dbReference type="OrthoDB" id="8479681at2"/>